<gene>
    <name evidence="2" type="ORF">EYF80_058149</name>
</gene>
<dbReference type="EMBL" id="SRLO01003232">
    <property type="protein sequence ID" value="TNN31692.1"/>
    <property type="molecule type" value="Genomic_DNA"/>
</dbReference>
<reference evidence="2 3" key="1">
    <citation type="submission" date="2019-03" db="EMBL/GenBank/DDBJ databases">
        <title>First draft genome of Liparis tanakae, snailfish: a comprehensive survey of snailfish specific genes.</title>
        <authorList>
            <person name="Kim W."/>
            <person name="Song I."/>
            <person name="Jeong J.-H."/>
            <person name="Kim D."/>
            <person name="Kim S."/>
            <person name="Ryu S."/>
            <person name="Song J.Y."/>
            <person name="Lee S.K."/>
        </authorList>
    </citation>
    <scope>NUCLEOTIDE SEQUENCE [LARGE SCALE GENOMIC DNA]</scope>
    <source>
        <tissue evidence="2">Muscle</tissue>
    </source>
</reference>
<feature type="region of interest" description="Disordered" evidence="1">
    <location>
        <begin position="1"/>
        <end position="21"/>
    </location>
</feature>
<keyword evidence="3" id="KW-1185">Reference proteome</keyword>
<comment type="caution">
    <text evidence="2">The sequence shown here is derived from an EMBL/GenBank/DDBJ whole genome shotgun (WGS) entry which is preliminary data.</text>
</comment>
<accession>A0A4Z2ETU1</accession>
<dbReference type="Proteomes" id="UP000314294">
    <property type="component" value="Unassembled WGS sequence"/>
</dbReference>
<dbReference type="AlphaFoldDB" id="A0A4Z2ETU1"/>
<protein>
    <submittedName>
        <fullName evidence="2">Uncharacterized protein</fullName>
    </submittedName>
</protein>
<evidence type="ECO:0000313" key="2">
    <source>
        <dbReference type="EMBL" id="TNN31692.1"/>
    </source>
</evidence>
<evidence type="ECO:0000256" key="1">
    <source>
        <dbReference type="SAM" id="MobiDB-lite"/>
    </source>
</evidence>
<feature type="region of interest" description="Disordered" evidence="1">
    <location>
        <begin position="52"/>
        <end position="75"/>
    </location>
</feature>
<name>A0A4Z2ETU1_9TELE</name>
<sequence>MTCCWRDEQHQIGPNKGPAETKLWTTLPRGPPAEGGGGASPVHTCREFSLKTEEETRRETNGILLTPDLDSTGPD</sequence>
<proteinExistence type="predicted"/>
<feature type="compositionally biased region" description="Basic and acidic residues" evidence="1">
    <location>
        <begin position="1"/>
        <end position="10"/>
    </location>
</feature>
<organism evidence="2 3">
    <name type="scientific">Liparis tanakae</name>
    <name type="common">Tanaka's snailfish</name>
    <dbReference type="NCBI Taxonomy" id="230148"/>
    <lineage>
        <taxon>Eukaryota</taxon>
        <taxon>Metazoa</taxon>
        <taxon>Chordata</taxon>
        <taxon>Craniata</taxon>
        <taxon>Vertebrata</taxon>
        <taxon>Euteleostomi</taxon>
        <taxon>Actinopterygii</taxon>
        <taxon>Neopterygii</taxon>
        <taxon>Teleostei</taxon>
        <taxon>Neoteleostei</taxon>
        <taxon>Acanthomorphata</taxon>
        <taxon>Eupercaria</taxon>
        <taxon>Perciformes</taxon>
        <taxon>Cottioidei</taxon>
        <taxon>Cottales</taxon>
        <taxon>Liparidae</taxon>
        <taxon>Liparis</taxon>
    </lineage>
</organism>
<evidence type="ECO:0000313" key="3">
    <source>
        <dbReference type="Proteomes" id="UP000314294"/>
    </source>
</evidence>